<gene>
    <name evidence="3" type="ORF">D5S18_28995</name>
</gene>
<proteinExistence type="predicted"/>
<feature type="chain" id="PRO_5039384839" evidence="2">
    <location>
        <begin position="23"/>
        <end position="189"/>
    </location>
</feature>
<dbReference type="Proteomes" id="UP000266677">
    <property type="component" value="Unassembled WGS sequence"/>
</dbReference>
<dbReference type="Pfam" id="PF12079">
    <property type="entry name" value="DUF3558"/>
    <property type="match status" value="1"/>
</dbReference>
<accession>A0A3A4JZ98</accession>
<keyword evidence="4" id="KW-1185">Reference proteome</keyword>
<organism evidence="3 4">
    <name type="scientific">Nocardia panacis</name>
    <dbReference type="NCBI Taxonomy" id="2340916"/>
    <lineage>
        <taxon>Bacteria</taxon>
        <taxon>Bacillati</taxon>
        <taxon>Actinomycetota</taxon>
        <taxon>Actinomycetes</taxon>
        <taxon>Mycobacteriales</taxon>
        <taxon>Nocardiaceae</taxon>
        <taxon>Nocardia</taxon>
    </lineage>
</organism>
<evidence type="ECO:0000256" key="1">
    <source>
        <dbReference type="SAM" id="MobiDB-lite"/>
    </source>
</evidence>
<sequence>MTSRLRFAQITTLALGVALSIAGCGSSSDGAKSTEGGASSRPSVAADVPAGYDPCKDIPKETIDSEQFRQQTPADSSNSAGIKWHGCQWAKKNGYAVTIQTTNITIDMVRTKNFQDTRELTIGGRRAIASRQVEEHPQAVCTVDIEMKGGSLEFNLTNPPSDRGTGNQDTCELGRMLAERIVPTIPANA</sequence>
<dbReference type="PROSITE" id="PS51257">
    <property type="entry name" value="PROKAR_LIPOPROTEIN"/>
    <property type="match status" value="1"/>
</dbReference>
<comment type="caution">
    <text evidence="3">The sequence shown here is derived from an EMBL/GenBank/DDBJ whole genome shotgun (WGS) entry which is preliminary data.</text>
</comment>
<dbReference type="EMBL" id="QZFU01000041">
    <property type="protein sequence ID" value="RJO69926.1"/>
    <property type="molecule type" value="Genomic_DNA"/>
</dbReference>
<name>A0A3A4JZ98_9NOCA</name>
<keyword evidence="2" id="KW-0732">Signal</keyword>
<feature type="compositionally biased region" description="Polar residues" evidence="1">
    <location>
        <begin position="29"/>
        <end position="42"/>
    </location>
</feature>
<evidence type="ECO:0000256" key="2">
    <source>
        <dbReference type="SAM" id="SignalP"/>
    </source>
</evidence>
<dbReference type="RefSeq" id="WP_120044295.1">
    <property type="nucleotide sequence ID" value="NZ_QZFU01000041.1"/>
</dbReference>
<dbReference type="InterPro" id="IPR024520">
    <property type="entry name" value="DUF3558"/>
</dbReference>
<evidence type="ECO:0000313" key="4">
    <source>
        <dbReference type="Proteomes" id="UP000266677"/>
    </source>
</evidence>
<dbReference type="AlphaFoldDB" id="A0A3A4JZ98"/>
<feature type="region of interest" description="Disordered" evidence="1">
    <location>
        <begin position="29"/>
        <end position="59"/>
    </location>
</feature>
<reference evidence="3 4" key="1">
    <citation type="submission" date="2018-09" db="EMBL/GenBank/DDBJ databases">
        <title>YIM PH21274 draft genome.</title>
        <authorList>
            <person name="Miao C."/>
        </authorList>
    </citation>
    <scope>NUCLEOTIDE SEQUENCE [LARGE SCALE GENOMIC DNA]</scope>
    <source>
        <strain evidence="3 4">YIM PH 21724</strain>
    </source>
</reference>
<evidence type="ECO:0000313" key="3">
    <source>
        <dbReference type="EMBL" id="RJO69926.1"/>
    </source>
</evidence>
<dbReference type="OrthoDB" id="4546529at2"/>
<protein>
    <submittedName>
        <fullName evidence="3">DUF3558 domain-containing protein</fullName>
    </submittedName>
</protein>
<feature type="signal peptide" evidence="2">
    <location>
        <begin position="1"/>
        <end position="22"/>
    </location>
</feature>